<gene>
    <name evidence="2" type="ORF">R1flu_014205</name>
</gene>
<accession>A0ABD1YGI8</accession>
<comment type="caution">
    <text evidence="2">The sequence shown here is derived from an EMBL/GenBank/DDBJ whole genome shotgun (WGS) entry which is preliminary data.</text>
</comment>
<dbReference type="EMBL" id="JBHFFA010000004">
    <property type="protein sequence ID" value="KAL2629519.1"/>
    <property type="molecule type" value="Genomic_DNA"/>
</dbReference>
<protein>
    <submittedName>
        <fullName evidence="2">Uncharacterized protein</fullName>
    </submittedName>
</protein>
<evidence type="ECO:0000256" key="1">
    <source>
        <dbReference type="SAM" id="MobiDB-lite"/>
    </source>
</evidence>
<name>A0ABD1YGI8_9MARC</name>
<evidence type="ECO:0000313" key="3">
    <source>
        <dbReference type="Proteomes" id="UP001605036"/>
    </source>
</evidence>
<sequence>MSKQDIKKNKNLPDKFLEDWYNLMDTFERRRDMMDRDCAISSNEPPMPPLEPQDVPRSSSGVTSEQMAKSNYGKRKRDASRSASILVEVLDRISQRQVEAHIKAKKSKKERIGQKHDWL</sequence>
<organism evidence="2 3">
    <name type="scientific">Riccia fluitans</name>
    <dbReference type="NCBI Taxonomy" id="41844"/>
    <lineage>
        <taxon>Eukaryota</taxon>
        <taxon>Viridiplantae</taxon>
        <taxon>Streptophyta</taxon>
        <taxon>Embryophyta</taxon>
        <taxon>Marchantiophyta</taxon>
        <taxon>Marchantiopsida</taxon>
        <taxon>Marchantiidae</taxon>
        <taxon>Marchantiales</taxon>
        <taxon>Ricciaceae</taxon>
        <taxon>Riccia</taxon>
    </lineage>
</organism>
<evidence type="ECO:0000313" key="2">
    <source>
        <dbReference type="EMBL" id="KAL2629519.1"/>
    </source>
</evidence>
<reference evidence="2 3" key="1">
    <citation type="submission" date="2024-09" db="EMBL/GenBank/DDBJ databases">
        <title>Chromosome-scale assembly of Riccia fluitans.</title>
        <authorList>
            <person name="Paukszto L."/>
            <person name="Sawicki J."/>
            <person name="Karawczyk K."/>
            <person name="Piernik-Szablinska J."/>
            <person name="Szczecinska M."/>
            <person name="Mazdziarz M."/>
        </authorList>
    </citation>
    <scope>NUCLEOTIDE SEQUENCE [LARGE SCALE GENOMIC DNA]</scope>
    <source>
        <strain evidence="2">Rf_01</strain>
        <tissue evidence="2">Aerial parts of the thallus</tissue>
    </source>
</reference>
<keyword evidence="3" id="KW-1185">Reference proteome</keyword>
<dbReference type="AlphaFoldDB" id="A0ABD1YGI8"/>
<proteinExistence type="predicted"/>
<feature type="compositionally biased region" description="Polar residues" evidence="1">
    <location>
        <begin position="56"/>
        <end position="69"/>
    </location>
</feature>
<dbReference type="Proteomes" id="UP001605036">
    <property type="component" value="Unassembled WGS sequence"/>
</dbReference>
<feature type="region of interest" description="Disordered" evidence="1">
    <location>
        <begin position="98"/>
        <end position="119"/>
    </location>
</feature>
<feature type="compositionally biased region" description="Basic and acidic residues" evidence="1">
    <location>
        <begin position="110"/>
        <end position="119"/>
    </location>
</feature>
<feature type="region of interest" description="Disordered" evidence="1">
    <location>
        <begin position="38"/>
        <end position="81"/>
    </location>
</feature>